<dbReference type="InterPro" id="IPR010656">
    <property type="entry name" value="DctM"/>
</dbReference>
<feature type="domain" description="TRAP C4-dicarboxylate transport system permease DctM subunit" evidence="3">
    <location>
        <begin position="151"/>
        <end position="588"/>
    </location>
</feature>
<gene>
    <name evidence="4" type="ORF">DFR56_102343</name>
</gene>
<feature type="compositionally biased region" description="Basic and acidic residues" evidence="1">
    <location>
        <begin position="9"/>
        <end position="20"/>
    </location>
</feature>
<reference evidence="4 5" key="1">
    <citation type="submission" date="2018-05" db="EMBL/GenBank/DDBJ databases">
        <title>Genomic Encyclopedia of Type Strains, Phase IV (KMG-IV): sequencing the most valuable type-strain genomes for metagenomic binning, comparative biology and taxonomic classification.</title>
        <authorList>
            <person name="Goeker M."/>
        </authorList>
    </citation>
    <scope>NUCLEOTIDE SEQUENCE [LARGE SCALE GENOMIC DNA]</scope>
    <source>
        <strain evidence="4 5">DSM 28556</strain>
    </source>
</reference>
<dbReference type="NCBIfam" id="TIGR02123">
    <property type="entry name" value="TRAP_fused"/>
    <property type="match status" value="1"/>
</dbReference>
<feature type="transmembrane region" description="Helical" evidence="2">
    <location>
        <begin position="330"/>
        <end position="352"/>
    </location>
</feature>
<evidence type="ECO:0000313" key="4">
    <source>
        <dbReference type="EMBL" id="PXW89565.1"/>
    </source>
</evidence>
<dbReference type="Pfam" id="PF06808">
    <property type="entry name" value="DctM"/>
    <property type="match status" value="1"/>
</dbReference>
<proteinExistence type="predicted"/>
<feature type="transmembrane region" description="Helical" evidence="2">
    <location>
        <begin position="79"/>
        <end position="96"/>
    </location>
</feature>
<keyword evidence="5" id="KW-1185">Reference proteome</keyword>
<keyword evidence="2" id="KW-1133">Transmembrane helix</keyword>
<dbReference type="Proteomes" id="UP000247978">
    <property type="component" value="Unassembled WGS sequence"/>
</dbReference>
<protein>
    <submittedName>
        <fullName evidence="4">TRAP transporter 4TM/12TM fusion protein</fullName>
    </submittedName>
</protein>
<accession>A0A2V3WBM5</accession>
<dbReference type="InterPro" id="IPR011853">
    <property type="entry name" value="TRAP_DctM-Dct_fused"/>
</dbReference>
<evidence type="ECO:0000259" key="3">
    <source>
        <dbReference type="Pfam" id="PF06808"/>
    </source>
</evidence>
<feature type="transmembrane region" description="Helical" evidence="2">
    <location>
        <begin position="439"/>
        <end position="460"/>
    </location>
</feature>
<feature type="transmembrane region" description="Helical" evidence="2">
    <location>
        <begin position="163"/>
        <end position="180"/>
    </location>
</feature>
<comment type="caution">
    <text evidence="4">The sequence shown here is derived from an EMBL/GenBank/DDBJ whole genome shotgun (WGS) entry which is preliminary data.</text>
</comment>
<sequence length="676" mass="73130">MLFSFLEKGGGKMDEQVRLKEQSQAEKDAKKMLEKYDRESQFREHIGKWAWIVTFLGVALTVFHIYAGYFGTLPSQKQGAIHLGTALGIIFLLYPAKSGLQKKQKTVPWYDVILAFTAMYVTYHKIIFFDSIIQSRISGYSMLDTIISIVAILLLLEATRRTVGIPIVIVASVMILYALFGKYIPTQVLSHPGFSFNRVATNLWYQESGVFGTPIQISSKFIYLFLFFGVMLVHTRIGQFFNDIAFALTGRFTGGTAKAAVVASALQGMVSGSSVGNTVASGSFTIPMMKKAGFKPEFAAGTEASASTGGQIMPPIMGAAAFIMMEYLGVSYAVIMVAAIVPAILYFTGIFIGTHFEAKKLGILGLPKSQLPNLKEQMIRYGYMLIPLFVIIGTVMIGFTPQRAAIYGIISTYLVSLIRKESRMSLKKTFYVLEQGARVALPVIAAVATAGIIAGVVSITGLGAKFAAGIISLSSGHLILALFFTMIACLILGMGLPTTANYVVTATIAAPALINGFDLAPIAVHMFVFYFGIVADITPPVCLAAYAGAGIARANPFKSGVTAVKLAIAAFIIPYIFVYNPILVLVDVTALELTVAIATAVIGMMGVSSAMIGFFIRHSRVWERLFMFIGGMCLILPEMITNFVGIGLIGLVWFIQKQRKDDSGGLEQQTPSQVTS</sequence>
<dbReference type="PANTHER" id="PTHR43849">
    <property type="entry name" value="BLL3936 PROTEIN"/>
    <property type="match status" value="1"/>
</dbReference>
<feature type="transmembrane region" description="Helical" evidence="2">
    <location>
        <begin position="108"/>
        <end position="127"/>
    </location>
</feature>
<feature type="transmembrane region" description="Helical" evidence="2">
    <location>
        <begin position="466"/>
        <end position="492"/>
    </location>
</feature>
<feature type="transmembrane region" description="Helical" evidence="2">
    <location>
        <begin position="139"/>
        <end position="156"/>
    </location>
</feature>
<evidence type="ECO:0000256" key="2">
    <source>
        <dbReference type="SAM" id="Phobius"/>
    </source>
</evidence>
<keyword evidence="2" id="KW-0812">Transmembrane</keyword>
<keyword evidence="2" id="KW-0472">Membrane</keyword>
<dbReference type="InterPro" id="IPR021814">
    <property type="entry name" value="DUF3394"/>
</dbReference>
<feature type="transmembrane region" description="Helical" evidence="2">
    <location>
        <begin position="563"/>
        <end position="583"/>
    </location>
</feature>
<feature type="transmembrane region" description="Helical" evidence="2">
    <location>
        <begin position="49"/>
        <end position="67"/>
    </location>
</feature>
<feature type="transmembrane region" description="Helical" evidence="2">
    <location>
        <begin position="595"/>
        <end position="616"/>
    </location>
</feature>
<feature type="transmembrane region" description="Helical" evidence="2">
    <location>
        <begin position="628"/>
        <end position="655"/>
    </location>
</feature>
<dbReference type="PANTHER" id="PTHR43849:SF2">
    <property type="entry name" value="BLL3936 PROTEIN"/>
    <property type="match status" value="1"/>
</dbReference>
<organism evidence="4 5">
    <name type="scientific">Pseudogracilibacillus auburnensis</name>
    <dbReference type="NCBI Taxonomy" id="1494959"/>
    <lineage>
        <taxon>Bacteria</taxon>
        <taxon>Bacillati</taxon>
        <taxon>Bacillota</taxon>
        <taxon>Bacilli</taxon>
        <taxon>Bacillales</taxon>
        <taxon>Bacillaceae</taxon>
        <taxon>Pseudogracilibacillus</taxon>
    </lineage>
</organism>
<feature type="transmembrane region" description="Helical" evidence="2">
    <location>
        <begin position="378"/>
        <end position="398"/>
    </location>
</feature>
<dbReference type="Pfam" id="PF11874">
    <property type="entry name" value="DUF3394"/>
    <property type="match status" value="1"/>
</dbReference>
<feature type="transmembrane region" description="Helical" evidence="2">
    <location>
        <begin position="221"/>
        <end position="241"/>
    </location>
</feature>
<feature type="transmembrane region" description="Helical" evidence="2">
    <location>
        <begin position="404"/>
        <end position="419"/>
    </location>
</feature>
<feature type="transmembrane region" description="Helical" evidence="2">
    <location>
        <begin position="499"/>
        <end position="517"/>
    </location>
</feature>
<dbReference type="EMBL" id="QJJQ01000002">
    <property type="protein sequence ID" value="PXW89565.1"/>
    <property type="molecule type" value="Genomic_DNA"/>
</dbReference>
<dbReference type="AlphaFoldDB" id="A0A2V3WBM5"/>
<feature type="region of interest" description="Disordered" evidence="1">
    <location>
        <begin position="1"/>
        <end position="20"/>
    </location>
</feature>
<name>A0A2V3WBM5_9BACI</name>
<feature type="transmembrane region" description="Helical" evidence="2">
    <location>
        <begin position="529"/>
        <end position="551"/>
    </location>
</feature>
<evidence type="ECO:0000256" key="1">
    <source>
        <dbReference type="SAM" id="MobiDB-lite"/>
    </source>
</evidence>
<evidence type="ECO:0000313" key="5">
    <source>
        <dbReference type="Proteomes" id="UP000247978"/>
    </source>
</evidence>